<evidence type="ECO:0000313" key="2">
    <source>
        <dbReference type="Proteomes" id="UP001341297"/>
    </source>
</evidence>
<protein>
    <submittedName>
        <fullName evidence="1">Uncharacterized protein</fullName>
    </submittedName>
</protein>
<proteinExistence type="predicted"/>
<dbReference type="EMBL" id="JARRTL010000002">
    <property type="protein sequence ID" value="MEC0483275.1"/>
    <property type="molecule type" value="Genomic_DNA"/>
</dbReference>
<accession>A0ABU6GX05</accession>
<name>A0ABU6GX05_9BACI</name>
<gene>
    <name evidence="1" type="ORF">P8828_00155</name>
</gene>
<dbReference type="RefSeq" id="WP_172796386.1">
    <property type="nucleotide sequence ID" value="NZ_CP023481.1"/>
</dbReference>
<keyword evidence="2" id="KW-1185">Reference proteome</keyword>
<evidence type="ECO:0000313" key="1">
    <source>
        <dbReference type="EMBL" id="MEC0483275.1"/>
    </source>
</evidence>
<comment type="caution">
    <text evidence="1">The sequence shown here is derived from an EMBL/GenBank/DDBJ whole genome shotgun (WGS) entry which is preliminary data.</text>
</comment>
<organism evidence="1 2">
    <name type="scientific">Bacillus glycinifermentans</name>
    <dbReference type="NCBI Taxonomy" id="1664069"/>
    <lineage>
        <taxon>Bacteria</taxon>
        <taxon>Bacillati</taxon>
        <taxon>Bacillota</taxon>
        <taxon>Bacilli</taxon>
        <taxon>Bacillales</taxon>
        <taxon>Bacillaceae</taxon>
        <taxon>Bacillus</taxon>
    </lineage>
</organism>
<dbReference type="Proteomes" id="UP001341297">
    <property type="component" value="Unassembled WGS sequence"/>
</dbReference>
<sequence length="57" mass="6487">MCRLCKGRNSVHQDIGWGASYRACPHCRRTQQGDLTESIKKLEALIAKMKTRVRQGV</sequence>
<reference evidence="1 2" key="1">
    <citation type="submission" date="2023-03" db="EMBL/GenBank/DDBJ databases">
        <title>Agriculturally important microbes genome sequencing.</title>
        <authorList>
            <person name="Dunlap C."/>
        </authorList>
    </citation>
    <scope>NUCLEOTIDE SEQUENCE [LARGE SCALE GENOMIC DNA]</scope>
    <source>
        <strain evidence="1 2">CBP-3203</strain>
    </source>
</reference>